<name>A0A7R8VEJ6_TIMDO</name>
<dbReference type="Pfam" id="PF06818">
    <property type="entry name" value="Fez1"/>
    <property type="match status" value="1"/>
</dbReference>
<reference evidence="6" key="1">
    <citation type="submission" date="2020-11" db="EMBL/GenBank/DDBJ databases">
        <authorList>
            <person name="Tran Van P."/>
        </authorList>
    </citation>
    <scope>NUCLEOTIDE SEQUENCE</scope>
</reference>
<dbReference type="PANTHER" id="PTHR19354">
    <property type="entry name" value="ZIPPER PUTATIVE TUMOR SUPPRESSOR 2 HOMOLOG-LIKE PROTEIN-RELATED"/>
    <property type="match status" value="1"/>
</dbReference>
<evidence type="ECO:0000256" key="2">
    <source>
        <dbReference type="ARBA" id="ARBA00022490"/>
    </source>
</evidence>
<evidence type="ECO:0000256" key="4">
    <source>
        <dbReference type="SAM" id="Coils"/>
    </source>
</evidence>
<comment type="subcellular location">
    <subcellularLocation>
        <location evidence="1">Cytoplasm</location>
    </subcellularLocation>
</comment>
<evidence type="ECO:0000313" key="6">
    <source>
        <dbReference type="EMBL" id="CAD7196316.1"/>
    </source>
</evidence>
<dbReference type="GO" id="GO:0005737">
    <property type="term" value="C:cytoplasm"/>
    <property type="evidence" value="ECO:0007669"/>
    <property type="project" value="UniProtKB-SubCell"/>
</dbReference>
<feature type="coiled-coil region" evidence="4">
    <location>
        <begin position="424"/>
        <end position="497"/>
    </location>
</feature>
<evidence type="ECO:0000256" key="5">
    <source>
        <dbReference type="SAM" id="MobiDB-lite"/>
    </source>
</evidence>
<evidence type="ECO:0000256" key="3">
    <source>
        <dbReference type="ARBA" id="ARBA00023054"/>
    </source>
</evidence>
<keyword evidence="3 4" id="KW-0175">Coiled coil</keyword>
<feature type="coiled-coil region" evidence="4">
    <location>
        <begin position="354"/>
        <end position="388"/>
    </location>
</feature>
<feature type="coiled-coil region" evidence="4">
    <location>
        <begin position="530"/>
        <end position="589"/>
    </location>
</feature>
<protein>
    <submittedName>
        <fullName evidence="6">Uncharacterized protein</fullName>
    </submittedName>
</protein>
<keyword evidence="2" id="KW-0963">Cytoplasm</keyword>
<sequence length="655" mass="75071">MRSFIPESGEDTSLEGSTLPAGQTSLSPSNPPLKENHPQNSQLGIELKPSRHHETGPSELDVYSVRSPIRGKVVIRPIAFKPVTGSMSPSTRFSNTGERYGSTPILTRPGSHLTLYGKHLHSRVMNGLVFFHYYDDNGLVFFCYYDDSGLVIFRYYDDNGLVFFRYYDDNGLGVFRYYDDNCSSDLRHHTGSACNYSLDRKYLSTSPPLAMASLTSLPVTSSGGGRKLGGYAGTENVRESPASTASMRTRNHVNSSKSSSSFRPLSGVGHLNLTPSPSDSGVAELEAALRDRDSELTYLRQTMEHNEQVIFRVYQEKERVWERELRRLKAVHENRLRAGAQKTLRLEQMLMMQTYQLQQDKKRLREEADRASREATELRQEVELLRGRLEETEWGLCQKTGEMSLLKAQLKDSQGEQTTKGHELLQLKTQIRDLKADLDRQQEETQRSELDHTRLTRDLQEATTILSKLRADKDVEICRLEELLEETREQLEDATREKTVTCDALVLKLRHELKELENRQCSCDCKKNRHPVDNKELDQLQAEVQRLKAELSGGGTEKCDESSKWGSFKEEVQRLGQELREEREGFDRERVVWAQEKEKVLRYQRQLQLNYVQMFRRTKTLETEVESLTLELELGSKAGRKKPLPAIEMGHTIEL</sequence>
<organism evidence="6">
    <name type="scientific">Timema douglasi</name>
    <name type="common">Walking stick</name>
    <dbReference type="NCBI Taxonomy" id="61478"/>
    <lineage>
        <taxon>Eukaryota</taxon>
        <taxon>Metazoa</taxon>
        <taxon>Ecdysozoa</taxon>
        <taxon>Arthropoda</taxon>
        <taxon>Hexapoda</taxon>
        <taxon>Insecta</taxon>
        <taxon>Pterygota</taxon>
        <taxon>Neoptera</taxon>
        <taxon>Polyneoptera</taxon>
        <taxon>Phasmatodea</taxon>
        <taxon>Timematodea</taxon>
        <taxon>Timematoidea</taxon>
        <taxon>Timematidae</taxon>
        <taxon>Timema</taxon>
    </lineage>
</organism>
<feature type="region of interest" description="Disordered" evidence="5">
    <location>
        <begin position="1"/>
        <end position="40"/>
    </location>
</feature>
<feature type="region of interest" description="Disordered" evidence="5">
    <location>
        <begin position="225"/>
        <end position="279"/>
    </location>
</feature>
<dbReference type="InterPro" id="IPR045329">
    <property type="entry name" value="LZTS"/>
</dbReference>
<proteinExistence type="predicted"/>
<feature type="compositionally biased region" description="Polar residues" evidence="5">
    <location>
        <begin position="241"/>
        <end position="254"/>
    </location>
</feature>
<dbReference type="AlphaFoldDB" id="A0A7R8VEJ6"/>
<evidence type="ECO:0000256" key="1">
    <source>
        <dbReference type="ARBA" id="ARBA00004496"/>
    </source>
</evidence>
<dbReference type="EMBL" id="OA565102">
    <property type="protein sequence ID" value="CAD7196316.1"/>
    <property type="molecule type" value="Genomic_DNA"/>
</dbReference>
<feature type="compositionally biased region" description="Polar residues" evidence="5">
    <location>
        <begin position="14"/>
        <end position="28"/>
    </location>
</feature>
<gene>
    <name evidence="6" type="ORF">TDIB3V08_LOCUS2667</name>
</gene>
<dbReference type="PANTHER" id="PTHR19354:SF2">
    <property type="entry name" value="LEUCINE-RICH REPEAT-CONTAINING PROTEIN DDB_G0290503"/>
    <property type="match status" value="1"/>
</dbReference>
<accession>A0A7R8VEJ6</accession>